<evidence type="ECO:0000256" key="7">
    <source>
        <dbReference type="SAM" id="Phobius"/>
    </source>
</evidence>
<dbReference type="InterPro" id="IPR032808">
    <property type="entry name" value="DoxX"/>
</dbReference>
<dbReference type="RefSeq" id="WP_260794722.1">
    <property type="nucleotide sequence ID" value="NZ_CP093313.1"/>
</dbReference>
<evidence type="ECO:0000256" key="4">
    <source>
        <dbReference type="ARBA" id="ARBA00022692"/>
    </source>
</evidence>
<name>A0A9J7BW20_9BACT</name>
<proteinExistence type="inferred from homology"/>
<dbReference type="KEGG" id="orp:MOP44_04500"/>
<dbReference type="Proteomes" id="UP001059380">
    <property type="component" value="Chromosome"/>
</dbReference>
<dbReference type="AlphaFoldDB" id="A0A9J7BW20"/>
<dbReference type="PANTHER" id="PTHR33452">
    <property type="entry name" value="OXIDOREDUCTASE CATD-RELATED"/>
    <property type="match status" value="1"/>
</dbReference>
<evidence type="ECO:0000313" key="8">
    <source>
        <dbReference type="EMBL" id="UWZ85205.1"/>
    </source>
</evidence>
<comment type="subcellular location">
    <subcellularLocation>
        <location evidence="1">Cell membrane</location>
        <topology evidence="1">Multi-pass membrane protein</topology>
    </subcellularLocation>
</comment>
<feature type="transmembrane region" description="Helical" evidence="7">
    <location>
        <begin position="123"/>
        <end position="147"/>
    </location>
</feature>
<gene>
    <name evidence="8" type="ORF">MOP44_04500</name>
</gene>
<evidence type="ECO:0000256" key="5">
    <source>
        <dbReference type="ARBA" id="ARBA00022989"/>
    </source>
</evidence>
<dbReference type="InterPro" id="IPR051907">
    <property type="entry name" value="DoxX-like_oxidoreductase"/>
</dbReference>
<dbReference type="Pfam" id="PF07681">
    <property type="entry name" value="DoxX"/>
    <property type="match status" value="1"/>
</dbReference>
<feature type="transmembrane region" description="Helical" evidence="7">
    <location>
        <begin position="12"/>
        <end position="30"/>
    </location>
</feature>
<evidence type="ECO:0000256" key="6">
    <source>
        <dbReference type="ARBA" id="ARBA00023136"/>
    </source>
</evidence>
<keyword evidence="5 7" id="KW-1133">Transmembrane helix</keyword>
<evidence type="ECO:0000256" key="2">
    <source>
        <dbReference type="ARBA" id="ARBA00006679"/>
    </source>
</evidence>
<sequence length="149" mass="16002">MISTLIRTNHTYIYAFLRVVAALIVLPYGLQKLLGWSSSPNFGPRGIASSLAQITAKKIPKSVAWLVIIVQSFGSIALLAGFLGRIAASGLFLVFAGALIVHLPDGWTQNWFGSKKGEGIEYFVLLLAVLMVIALKGSGALSIDGWLTR</sequence>
<comment type="similarity">
    <text evidence="2">Belongs to the DoxX family.</text>
</comment>
<dbReference type="EMBL" id="CP093313">
    <property type="protein sequence ID" value="UWZ85205.1"/>
    <property type="molecule type" value="Genomic_DNA"/>
</dbReference>
<reference evidence="8" key="1">
    <citation type="submission" date="2021-04" db="EMBL/GenBank/DDBJ databases">
        <title>Phylogenetic analysis of Acidobacteriaceae.</title>
        <authorList>
            <person name="Qiu L."/>
            <person name="Zhang Q."/>
        </authorList>
    </citation>
    <scope>NUCLEOTIDE SEQUENCE</scope>
    <source>
        <strain evidence="8">DSM 25168</strain>
    </source>
</reference>
<organism evidence="8 9">
    <name type="scientific">Occallatibacter riparius</name>
    <dbReference type="NCBI Taxonomy" id="1002689"/>
    <lineage>
        <taxon>Bacteria</taxon>
        <taxon>Pseudomonadati</taxon>
        <taxon>Acidobacteriota</taxon>
        <taxon>Terriglobia</taxon>
        <taxon>Terriglobales</taxon>
        <taxon>Acidobacteriaceae</taxon>
        <taxon>Occallatibacter</taxon>
    </lineage>
</organism>
<keyword evidence="6 7" id="KW-0472">Membrane</keyword>
<dbReference type="GO" id="GO:0005886">
    <property type="term" value="C:plasma membrane"/>
    <property type="evidence" value="ECO:0007669"/>
    <property type="project" value="UniProtKB-SubCell"/>
</dbReference>
<evidence type="ECO:0000256" key="1">
    <source>
        <dbReference type="ARBA" id="ARBA00004651"/>
    </source>
</evidence>
<accession>A0A9J7BW20</accession>
<keyword evidence="9" id="KW-1185">Reference proteome</keyword>
<evidence type="ECO:0000256" key="3">
    <source>
        <dbReference type="ARBA" id="ARBA00022475"/>
    </source>
</evidence>
<keyword evidence="4 7" id="KW-0812">Transmembrane</keyword>
<dbReference type="PANTHER" id="PTHR33452:SF1">
    <property type="entry name" value="INNER MEMBRANE PROTEIN YPHA-RELATED"/>
    <property type="match status" value="1"/>
</dbReference>
<protein>
    <submittedName>
        <fullName evidence="8">DoxX family protein</fullName>
    </submittedName>
</protein>
<feature type="transmembrane region" description="Helical" evidence="7">
    <location>
        <begin position="86"/>
        <end position="103"/>
    </location>
</feature>
<keyword evidence="3" id="KW-1003">Cell membrane</keyword>
<evidence type="ECO:0000313" key="9">
    <source>
        <dbReference type="Proteomes" id="UP001059380"/>
    </source>
</evidence>
<feature type="transmembrane region" description="Helical" evidence="7">
    <location>
        <begin position="62"/>
        <end position="79"/>
    </location>
</feature>